<evidence type="ECO:0000256" key="1">
    <source>
        <dbReference type="SAM" id="MobiDB-lite"/>
    </source>
</evidence>
<dbReference type="AlphaFoldDB" id="A0A1B6I0M5"/>
<feature type="non-terminal residue" evidence="3">
    <location>
        <position position="198"/>
    </location>
</feature>
<keyword evidence="2" id="KW-1133">Transmembrane helix</keyword>
<proteinExistence type="predicted"/>
<evidence type="ECO:0000313" key="3">
    <source>
        <dbReference type="EMBL" id="JAS80473.1"/>
    </source>
</evidence>
<protein>
    <submittedName>
        <fullName evidence="3">Uncharacterized protein</fullName>
    </submittedName>
</protein>
<organism evidence="3">
    <name type="scientific">Homalodisca liturata</name>
    <dbReference type="NCBI Taxonomy" id="320908"/>
    <lineage>
        <taxon>Eukaryota</taxon>
        <taxon>Metazoa</taxon>
        <taxon>Ecdysozoa</taxon>
        <taxon>Arthropoda</taxon>
        <taxon>Hexapoda</taxon>
        <taxon>Insecta</taxon>
        <taxon>Pterygota</taxon>
        <taxon>Neoptera</taxon>
        <taxon>Paraneoptera</taxon>
        <taxon>Hemiptera</taxon>
        <taxon>Auchenorrhyncha</taxon>
        <taxon>Membracoidea</taxon>
        <taxon>Cicadellidae</taxon>
        <taxon>Cicadellinae</taxon>
        <taxon>Proconiini</taxon>
        <taxon>Homalodisca</taxon>
    </lineage>
</organism>
<keyword evidence="2" id="KW-0812">Transmembrane</keyword>
<feature type="transmembrane region" description="Helical" evidence="2">
    <location>
        <begin position="6"/>
        <end position="25"/>
    </location>
</feature>
<feature type="transmembrane region" description="Helical" evidence="2">
    <location>
        <begin position="56"/>
        <end position="77"/>
    </location>
</feature>
<reference evidence="3" key="1">
    <citation type="submission" date="2015-11" db="EMBL/GenBank/DDBJ databases">
        <title>De novo transcriptome assembly of four potential Pierce s Disease insect vectors from Arizona vineyards.</title>
        <authorList>
            <person name="Tassone E.E."/>
        </authorList>
    </citation>
    <scope>NUCLEOTIDE SEQUENCE</scope>
</reference>
<accession>A0A1B6I0M5</accession>
<gene>
    <name evidence="3" type="ORF">g.2158</name>
</gene>
<feature type="non-terminal residue" evidence="3">
    <location>
        <position position="1"/>
    </location>
</feature>
<feature type="region of interest" description="Disordered" evidence="1">
    <location>
        <begin position="143"/>
        <end position="173"/>
    </location>
</feature>
<keyword evidence="2" id="KW-0472">Membrane</keyword>
<evidence type="ECO:0000256" key="2">
    <source>
        <dbReference type="SAM" id="Phobius"/>
    </source>
</evidence>
<dbReference type="EMBL" id="GECU01027233">
    <property type="protein sequence ID" value="JAS80473.1"/>
    <property type="molecule type" value="Transcribed_RNA"/>
</dbReference>
<name>A0A1B6I0M5_9HEMI</name>
<feature type="transmembrane region" description="Helical" evidence="2">
    <location>
        <begin position="32"/>
        <end position="50"/>
    </location>
</feature>
<sequence>SNLPLILGVISVLLVVVLLVCTELIFDSSVRLNTLLLICCLFSLLPFIVMKMEKKIATVGSIAGLIVTLLVVVLLFWRRNKVTRVWVEGGAVDPKVAKKLLGYVSPSGVLVLASDSNVGVAPEMAKMDVESADEATKKALAARLEKGDKSKDGGKEPIQKSSSKEAEEKDLDKYMNDPDLVKILSSVRLSGIKQQLLI</sequence>